<evidence type="ECO:0000313" key="3">
    <source>
        <dbReference type="Proteomes" id="UP000239002"/>
    </source>
</evidence>
<evidence type="ECO:0000313" key="2">
    <source>
        <dbReference type="EMBL" id="PPK92996.1"/>
    </source>
</evidence>
<organism evidence="2 3">
    <name type="scientific">Nonlabens xylanidelens</name>
    <dbReference type="NCBI Taxonomy" id="191564"/>
    <lineage>
        <taxon>Bacteria</taxon>
        <taxon>Pseudomonadati</taxon>
        <taxon>Bacteroidota</taxon>
        <taxon>Flavobacteriia</taxon>
        <taxon>Flavobacteriales</taxon>
        <taxon>Flavobacteriaceae</taxon>
        <taxon>Nonlabens</taxon>
    </lineage>
</organism>
<feature type="transmembrane region" description="Helical" evidence="1">
    <location>
        <begin position="36"/>
        <end position="56"/>
    </location>
</feature>
<reference evidence="2 3" key="1">
    <citation type="submission" date="2018-02" db="EMBL/GenBank/DDBJ databases">
        <title>Genomic Encyclopedia of Archaeal and Bacterial Type Strains, Phase II (KMG-II): from individual species to whole genera.</title>
        <authorList>
            <person name="Goeker M."/>
        </authorList>
    </citation>
    <scope>NUCLEOTIDE SEQUENCE [LARGE SCALE GENOMIC DNA]</scope>
    <source>
        <strain evidence="2 3">DSM 16809</strain>
    </source>
</reference>
<sequence>MKEFISHRFTEFKQVSLLTLLSVFLLALRMKITHDFFLLFLIWNLFLAFIPYLMVVRLRFRESVSTTNIILTGILWLAFLPNAPYIITDLIHVRHASSEWMVYEVLMLVSFAITGLYLGFLSLRDMSAVLQQKGWITTSKYRSLFEYTILALCGYGIYLGRVLRWNSWDIIQRPEKLFYDMGNLFIHPFSNQKAWLLIMSMSLFLIVIFSLFKNNTIVTKTAP</sequence>
<feature type="transmembrane region" description="Helical" evidence="1">
    <location>
        <begin position="144"/>
        <end position="163"/>
    </location>
</feature>
<dbReference type="Pfam" id="PF07099">
    <property type="entry name" value="DUF1361"/>
    <property type="match status" value="1"/>
</dbReference>
<feature type="transmembrane region" description="Helical" evidence="1">
    <location>
        <begin position="100"/>
        <end position="123"/>
    </location>
</feature>
<comment type="caution">
    <text evidence="2">The sequence shown here is derived from an EMBL/GenBank/DDBJ whole genome shotgun (WGS) entry which is preliminary data.</text>
</comment>
<evidence type="ECO:0000256" key="1">
    <source>
        <dbReference type="SAM" id="Phobius"/>
    </source>
</evidence>
<dbReference type="Proteomes" id="UP000239002">
    <property type="component" value="Unassembled WGS sequence"/>
</dbReference>
<proteinExistence type="predicted"/>
<keyword evidence="3" id="KW-1185">Reference proteome</keyword>
<accession>A0A2S6IFN3</accession>
<name>A0A2S6IFN3_9FLAO</name>
<keyword evidence="1" id="KW-0812">Transmembrane</keyword>
<feature type="transmembrane region" description="Helical" evidence="1">
    <location>
        <begin position="194"/>
        <end position="212"/>
    </location>
</feature>
<keyword evidence="1" id="KW-1133">Transmembrane helix</keyword>
<protein>
    <submittedName>
        <fullName evidence="2">Putative membrane protein</fullName>
    </submittedName>
</protein>
<dbReference type="EMBL" id="PTJE01000008">
    <property type="protein sequence ID" value="PPK92996.1"/>
    <property type="molecule type" value="Genomic_DNA"/>
</dbReference>
<dbReference type="InterPro" id="IPR009793">
    <property type="entry name" value="DUF1361"/>
</dbReference>
<keyword evidence="1" id="KW-0472">Membrane</keyword>
<feature type="transmembrane region" description="Helical" evidence="1">
    <location>
        <begin position="68"/>
        <end position="88"/>
    </location>
</feature>
<dbReference type="RefSeq" id="WP_245890740.1">
    <property type="nucleotide sequence ID" value="NZ_MQVW01000020.1"/>
</dbReference>
<gene>
    <name evidence="2" type="ORF">LY01_02701</name>
</gene>
<dbReference type="AlphaFoldDB" id="A0A2S6IFN3"/>